<dbReference type="OrthoDB" id="1745788at2759"/>
<proteinExistence type="predicted"/>
<feature type="region of interest" description="Disordered" evidence="1">
    <location>
        <begin position="208"/>
        <end position="253"/>
    </location>
</feature>
<evidence type="ECO:0000256" key="1">
    <source>
        <dbReference type="SAM" id="MobiDB-lite"/>
    </source>
</evidence>
<keyword evidence="3" id="KW-1185">Reference proteome</keyword>
<evidence type="ECO:0000313" key="2">
    <source>
        <dbReference type="EMBL" id="KAD2805304.1"/>
    </source>
</evidence>
<dbReference type="EMBL" id="SZYD01000018">
    <property type="protein sequence ID" value="KAD2805304.1"/>
    <property type="molecule type" value="Genomic_DNA"/>
</dbReference>
<feature type="compositionally biased region" description="Low complexity" evidence="1">
    <location>
        <begin position="118"/>
        <end position="132"/>
    </location>
</feature>
<gene>
    <name evidence="2" type="ORF">E3N88_38681</name>
</gene>
<accession>A0A5N6LUN3</accession>
<protein>
    <submittedName>
        <fullName evidence="2">Uncharacterized protein</fullName>
    </submittedName>
</protein>
<organism evidence="2 3">
    <name type="scientific">Mikania micrantha</name>
    <name type="common">bitter vine</name>
    <dbReference type="NCBI Taxonomy" id="192012"/>
    <lineage>
        <taxon>Eukaryota</taxon>
        <taxon>Viridiplantae</taxon>
        <taxon>Streptophyta</taxon>
        <taxon>Embryophyta</taxon>
        <taxon>Tracheophyta</taxon>
        <taxon>Spermatophyta</taxon>
        <taxon>Magnoliopsida</taxon>
        <taxon>eudicotyledons</taxon>
        <taxon>Gunneridae</taxon>
        <taxon>Pentapetalae</taxon>
        <taxon>asterids</taxon>
        <taxon>campanulids</taxon>
        <taxon>Asterales</taxon>
        <taxon>Asteraceae</taxon>
        <taxon>Asteroideae</taxon>
        <taxon>Heliantheae alliance</taxon>
        <taxon>Eupatorieae</taxon>
        <taxon>Mikania</taxon>
    </lineage>
</organism>
<dbReference type="Proteomes" id="UP000326396">
    <property type="component" value="Linkage Group LG8"/>
</dbReference>
<feature type="compositionally biased region" description="Acidic residues" evidence="1">
    <location>
        <begin position="96"/>
        <end position="109"/>
    </location>
</feature>
<dbReference type="AlphaFoldDB" id="A0A5N6LUN3"/>
<comment type="caution">
    <text evidence="2">The sequence shown here is derived from an EMBL/GenBank/DDBJ whole genome shotgun (WGS) entry which is preliminary data.</text>
</comment>
<sequence>MIFRYLSDNITKAKDRLFMYPRFIQMLIDEKFPEQNLPRVASDILKLKHMIDSSLGQVKIYQKSNDVILTKDLICHCARANYVAPLDDASRHDDSNSESEQMDDDDDDQQPPPPPQYPQVRQTQAQSSQSHQQEQEQETPNVTHTTFVPLQVIYPNQPEVQVQADSTVSSPHVEAENVDAKVEEESTESKMETVQAGNRMVRWLKRKPMQQQQNLEEREQRNDPNFIVNEPETSRPKKKKKMANVPKRKKSRTPRIIVSSPVTASSAPVSISPQILRKKLERQGIRGPKTSFLYGNVGEMQKIQAAAISKKPSTSINGDFVGDDYTCLLFPYFEQWRKQYVINFKHRKGKPHSEGVDFIEDILIWLGVDRRVTMPLHCRLRSTVATPPPPLHCLCSTAGYDDKRVGAESEERQRRRWNSGWGRPF</sequence>
<evidence type="ECO:0000313" key="3">
    <source>
        <dbReference type="Proteomes" id="UP000326396"/>
    </source>
</evidence>
<reference evidence="2 3" key="1">
    <citation type="submission" date="2019-05" db="EMBL/GenBank/DDBJ databases">
        <title>Mikania micrantha, genome provides insights into the molecular mechanism of rapid growth.</title>
        <authorList>
            <person name="Liu B."/>
        </authorList>
    </citation>
    <scope>NUCLEOTIDE SEQUENCE [LARGE SCALE GENOMIC DNA]</scope>
    <source>
        <strain evidence="2">NLD-2019</strain>
        <tissue evidence="2">Leaf</tissue>
    </source>
</reference>
<feature type="region of interest" description="Disordered" evidence="1">
    <location>
        <begin position="405"/>
        <end position="425"/>
    </location>
</feature>
<feature type="compositionally biased region" description="Basic and acidic residues" evidence="1">
    <location>
        <begin position="173"/>
        <end position="191"/>
    </location>
</feature>
<name>A0A5N6LUN3_9ASTR</name>
<feature type="compositionally biased region" description="Basic residues" evidence="1">
    <location>
        <begin position="236"/>
        <end position="253"/>
    </location>
</feature>
<feature type="region of interest" description="Disordered" evidence="1">
    <location>
        <begin position="162"/>
        <end position="194"/>
    </location>
</feature>
<feature type="region of interest" description="Disordered" evidence="1">
    <location>
        <begin position="87"/>
        <end position="141"/>
    </location>
</feature>